<reference evidence="1" key="1">
    <citation type="journal article" date="2020" name="Nature">
        <title>Giant virus diversity and host interactions through global metagenomics.</title>
        <authorList>
            <person name="Schulz F."/>
            <person name="Roux S."/>
            <person name="Paez-Espino D."/>
            <person name="Jungbluth S."/>
            <person name="Walsh D.A."/>
            <person name="Denef V.J."/>
            <person name="McMahon K.D."/>
            <person name="Konstantinidis K.T."/>
            <person name="Eloe-Fadrosh E.A."/>
            <person name="Kyrpides N.C."/>
            <person name="Woyke T."/>
        </authorList>
    </citation>
    <scope>NUCLEOTIDE SEQUENCE</scope>
    <source>
        <strain evidence="1">GVMAG-M-3300018080-19</strain>
    </source>
</reference>
<dbReference type="EMBL" id="MN739211">
    <property type="protein sequence ID" value="QHS93895.1"/>
    <property type="molecule type" value="Genomic_DNA"/>
</dbReference>
<name>A0A6C0BNA6_9ZZZZ</name>
<dbReference type="AlphaFoldDB" id="A0A6C0BNA6"/>
<proteinExistence type="predicted"/>
<protein>
    <submittedName>
        <fullName evidence="1">Uncharacterized protein</fullName>
    </submittedName>
</protein>
<sequence length="259" mass="25898">MSFSECKPVNAGVINACQVNVANNLRVRGNTQLCGDVTNCEGEPLYSWFIEAATGPTGPPISGPIEVLNRDTVRIYSNSLDINTTPGSVLVDIELPTGMASTGPTGITGATGEDGLDGATGATGATGTAGKNGLNGATGPTGLGLECVSLVTVGATSASAPILIPTGAACHVRSIIVGRDSTLVDAASWVQDCLFTADGLGAVTAVGPCVTSFYSATPGATGWTGTIGPNAKFQVEGSVAGVTGASIRWTICYERVCAP</sequence>
<accession>A0A6C0BNA6</accession>
<evidence type="ECO:0000313" key="1">
    <source>
        <dbReference type="EMBL" id="QHS93895.1"/>
    </source>
</evidence>
<organism evidence="1">
    <name type="scientific">viral metagenome</name>
    <dbReference type="NCBI Taxonomy" id="1070528"/>
    <lineage>
        <taxon>unclassified sequences</taxon>
        <taxon>metagenomes</taxon>
        <taxon>organismal metagenomes</taxon>
    </lineage>
</organism>